<dbReference type="PANTHER" id="PTHR10536">
    <property type="entry name" value="DNA PRIMASE SMALL SUBUNIT"/>
    <property type="match status" value="1"/>
</dbReference>
<dbReference type="SUPFAM" id="SSF56747">
    <property type="entry name" value="Prim-pol domain"/>
    <property type="match status" value="1"/>
</dbReference>
<reference evidence="2" key="1">
    <citation type="journal article" date="2014" name="Front. Microbiol.">
        <title>High frequency of phylogenetically diverse reductive dehalogenase-homologous genes in deep subseafloor sedimentary metagenomes.</title>
        <authorList>
            <person name="Kawai M."/>
            <person name="Futagami T."/>
            <person name="Toyoda A."/>
            <person name="Takaki Y."/>
            <person name="Nishi S."/>
            <person name="Hori S."/>
            <person name="Arai W."/>
            <person name="Tsubouchi T."/>
            <person name="Morono Y."/>
            <person name="Uchiyama I."/>
            <person name="Ito T."/>
            <person name="Fujiyama A."/>
            <person name="Inagaki F."/>
            <person name="Takami H."/>
        </authorList>
    </citation>
    <scope>NUCLEOTIDE SEQUENCE</scope>
    <source>
        <strain evidence="2">Expedition CK06-06</strain>
    </source>
</reference>
<dbReference type="GO" id="GO:0003899">
    <property type="term" value="F:DNA-directed RNA polymerase activity"/>
    <property type="evidence" value="ECO:0007669"/>
    <property type="project" value="InterPro"/>
</dbReference>
<dbReference type="AlphaFoldDB" id="X1G0X0"/>
<protein>
    <submittedName>
        <fullName evidence="2">Uncharacterized protein</fullName>
    </submittedName>
</protein>
<proteinExistence type="inferred from homology"/>
<accession>X1G0X0</accession>
<evidence type="ECO:0000313" key="2">
    <source>
        <dbReference type="EMBL" id="GAH35244.1"/>
    </source>
</evidence>
<sequence>DKNQRVAILDYLTFIHDEKRSQSIDEIPNESKPLRNRIYALTAKSYLEKVTPKILHEFGISINKAKDIIKQVRNSENFDHTKYNILIPNDSAVRKKLSSEIVLRRYPRIDRKVTMDTNRVSRIPYSVHGKTGQIAIVIKDIKNFYPDSAPTVWEALM</sequence>
<dbReference type="InterPro" id="IPR002755">
    <property type="entry name" value="DNA_primase_S"/>
</dbReference>
<name>X1G0X0_9ZZZZ</name>
<dbReference type="Gene3D" id="3.90.920.10">
    <property type="entry name" value="DNA primase, PRIM domain"/>
    <property type="match status" value="1"/>
</dbReference>
<comment type="caution">
    <text evidence="2">The sequence shown here is derived from an EMBL/GenBank/DDBJ whole genome shotgun (WGS) entry which is preliminary data.</text>
</comment>
<feature type="non-terminal residue" evidence="2">
    <location>
        <position position="1"/>
    </location>
</feature>
<evidence type="ECO:0000256" key="1">
    <source>
        <dbReference type="ARBA" id="ARBA00009762"/>
    </source>
</evidence>
<organism evidence="2">
    <name type="scientific">marine sediment metagenome</name>
    <dbReference type="NCBI Taxonomy" id="412755"/>
    <lineage>
        <taxon>unclassified sequences</taxon>
        <taxon>metagenomes</taxon>
        <taxon>ecological metagenomes</taxon>
    </lineage>
</organism>
<dbReference type="EMBL" id="BARU01009301">
    <property type="protein sequence ID" value="GAH35244.1"/>
    <property type="molecule type" value="Genomic_DNA"/>
</dbReference>
<comment type="similarity">
    <text evidence="1">Belongs to the eukaryotic-type primase small subunit family.</text>
</comment>
<gene>
    <name evidence="2" type="ORF">S03H2_17978</name>
</gene>
<dbReference type="Pfam" id="PF01896">
    <property type="entry name" value="DNA_primase_S"/>
    <property type="match status" value="1"/>
</dbReference>
<dbReference type="GO" id="GO:0006269">
    <property type="term" value="P:DNA replication, synthesis of primer"/>
    <property type="evidence" value="ECO:0007669"/>
    <property type="project" value="InterPro"/>
</dbReference>